<dbReference type="Pfam" id="PF01757">
    <property type="entry name" value="Acyl_transf_3"/>
    <property type="match status" value="1"/>
</dbReference>
<accession>A0AAU7W3M4</accession>
<organism evidence="4">
    <name type="scientific">Agromyces sp. G08B096</name>
    <dbReference type="NCBI Taxonomy" id="3156399"/>
    <lineage>
        <taxon>Bacteria</taxon>
        <taxon>Bacillati</taxon>
        <taxon>Actinomycetota</taxon>
        <taxon>Actinomycetes</taxon>
        <taxon>Micrococcales</taxon>
        <taxon>Microbacteriaceae</taxon>
        <taxon>Agromyces</taxon>
    </lineage>
</organism>
<feature type="region of interest" description="Disordered" evidence="1">
    <location>
        <begin position="395"/>
        <end position="417"/>
    </location>
</feature>
<name>A0AAU7W3M4_9MICO</name>
<sequence>MTSTETQGLVPARIAGTRPGSIGEALAGHRNSLGVIRLVLATAVIFDHAFPLGGFGPNPSLGWSRGQESIGGFAVAGFFAISGYLIAKSGMNADVVQFLWRRVLRIFPAFWIVLLVGSLIVGPIAWLVMGRDLADYLTLGPGGPVAYFTGNADLTMRQWGIHDIFVDTPYGQAVHGSVFNGSLWTLAYEFGCYLIIAVLVMFGILKRARLLVLGITAFYFVMELASKIVPGAAGTVVPQLADGYTLKLGLIFMIGATIAVYSKEIVFHDGLALLSAAAVIVSLRTSGWTLIGYPAFAYLLLWMAARLPKWSQRIGAKNDYSYGIYVYGFLVQQATAALGWYRWGYLPWVLSTVVIAGGCAWLSWHGVEKWALALKDWGPGRGVRYWYERSRSLARRSRAGRTSSPQQTTAEPESEVG</sequence>
<feature type="transmembrane region" description="Helical" evidence="2">
    <location>
        <begin position="290"/>
        <end position="308"/>
    </location>
</feature>
<evidence type="ECO:0000256" key="2">
    <source>
        <dbReference type="SAM" id="Phobius"/>
    </source>
</evidence>
<evidence type="ECO:0000259" key="3">
    <source>
        <dbReference type="Pfam" id="PF01757"/>
    </source>
</evidence>
<dbReference type="EMBL" id="CP158374">
    <property type="protein sequence ID" value="XBX81293.1"/>
    <property type="molecule type" value="Genomic_DNA"/>
</dbReference>
<dbReference type="InterPro" id="IPR002656">
    <property type="entry name" value="Acyl_transf_3_dom"/>
</dbReference>
<keyword evidence="4" id="KW-0808">Transferase</keyword>
<dbReference type="AlphaFoldDB" id="A0AAU7W3M4"/>
<feature type="transmembrane region" description="Helical" evidence="2">
    <location>
        <begin position="320"/>
        <end position="339"/>
    </location>
</feature>
<feature type="transmembrane region" description="Helical" evidence="2">
    <location>
        <begin position="108"/>
        <end position="129"/>
    </location>
</feature>
<reference evidence="4" key="1">
    <citation type="submission" date="2024-05" db="EMBL/GenBank/DDBJ databases">
        <authorList>
            <person name="Yu L."/>
        </authorList>
    </citation>
    <scope>NUCLEOTIDE SEQUENCE</scope>
    <source>
        <strain evidence="4">G08B096</strain>
    </source>
</reference>
<feature type="transmembrane region" description="Helical" evidence="2">
    <location>
        <begin position="70"/>
        <end position="87"/>
    </location>
</feature>
<keyword evidence="2" id="KW-1133">Transmembrane helix</keyword>
<feature type="transmembrane region" description="Helical" evidence="2">
    <location>
        <begin position="186"/>
        <end position="205"/>
    </location>
</feature>
<evidence type="ECO:0000256" key="1">
    <source>
        <dbReference type="SAM" id="MobiDB-lite"/>
    </source>
</evidence>
<dbReference type="InterPro" id="IPR050879">
    <property type="entry name" value="Acyltransferase_3"/>
</dbReference>
<proteinExistence type="predicted"/>
<keyword evidence="2" id="KW-0472">Membrane</keyword>
<dbReference type="GO" id="GO:0016747">
    <property type="term" value="F:acyltransferase activity, transferring groups other than amino-acyl groups"/>
    <property type="evidence" value="ECO:0007669"/>
    <property type="project" value="InterPro"/>
</dbReference>
<dbReference type="GO" id="GO:0009103">
    <property type="term" value="P:lipopolysaccharide biosynthetic process"/>
    <property type="evidence" value="ECO:0007669"/>
    <property type="project" value="TreeGrafter"/>
</dbReference>
<protein>
    <submittedName>
        <fullName evidence="4">Acyltransferase</fullName>
        <ecNumber evidence="4">2.3.-.-</ecNumber>
    </submittedName>
</protein>
<keyword evidence="4" id="KW-0012">Acyltransferase</keyword>
<keyword evidence="2" id="KW-0812">Transmembrane</keyword>
<dbReference type="RefSeq" id="WP_350347315.1">
    <property type="nucleotide sequence ID" value="NZ_CP158374.1"/>
</dbReference>
<feature type="transmembrane region" description="Helical" evidence="2">
    <location>
        <begin position="210"/>
        <end position="232"/>
    </location>
</feature>
<feature type="domain" description="Acyltransferase 3" evidence="3">
    <location>
        <begin position="32"/>
        <end position="362"/>
    </location>
</feature>
<evidence type="ECO:0000313" key="4">
    <source>
        <dbReference type="EMBL" id="XBX81293.1"/>
    </source>
</evidence>
<gene>
    <name evidence="4" type="ORF">ABIQ69_11800</name>
</gene>
<dbReference type="EC" id="2.3.-.-" evidence="4"/>
<feature type="transmembrane region" description="Helical" evidence="2">
    <location>
        <begin position="345"/>
        <end position="364"/>
    </location>
</feature>
<dbReference type="GO" id="GO:0016020">
    <property type="term" value="C:membrane"/>
    <property type="evidence" value="ECO:0007669"/>
    <property type="project" value="TreeGrafter"/>
</dbReference>
<dbReference type="PANTHER" id="PTHR23028:SF53">
    <property type="entry name" value="ACYL_TRANSF_3 DOMAIN-CONTAINING PROTEIN"/>
    <property type="match status" value="1"/>
</dbReference>
<dbReference type="PANTHER" id="PTHR23028">
    <property type="entry name" value="ACETYLTRANSFERASE"/>
    <property type="match status" value="1"/>
</dbReference>
<feature type="transmembrane region" description="Helical" evidence="2">
    <location>
        <begin position="34"/>
        <end position="50"/>
    </location>
</feature>